<feature type="compositionally biased region" description="Polar residues" evidence="2">
    <location>
        <begin position="128"/>
        <end position="142"/>
    </location>
</feature>
<feature type="compositionally biased region" description="Polar residues" evidence="2">
    <location>
        <begin position="1"/>
        <end position="11"/>
    </location>
</feature>
<keyword evidence="4" id="KW-1185">Reference proteome</keyword>
<dbReference type="Gene3D" id="1.25.40.10">
    <property type="entry name" value="Tetratricopeptide repeat domain"/>
    <property type="match status" value="1"/>
</dbReference>
<keyword evidence="1" id="KW-0175">Coiled coil</keyword>
<feature type="compositionally biased region" description="Basic and acidic residues" evidence="2">
    <location>
        <begin position="888"/>
        <end position="899"/>
    </location>
</feature>
<feature type="compositionally biased region" description="Basic and acidic residues" evidence="2">
    <location>
        <begin position="657"/>
        <end position="687"/>
    </location>
</feature>
<feature type="coiled-coil region" evidence="1">
    <location>
        <begin position="701"/>
        <end position="790"/>
    </location>
</feature>
<dbReference type="EMBL" id="JAUKTV010000018">
    <property type="protein sequence ID" value="KAK0708856.1"/>
    <property type="molecule type" value="Genomic_DNA"/>
</dbReference>
<protein>
    <submittedName>
        <fullName evidence="3">Uncharacterized protein</fullName>
    </submittedName>
</protein>
<comment type="caution">
    <text evidence="3">The sequence shown here is derived from an EMBL/GenBank/DDBJ whole genome shotgun (WGS) entry which is preliminary data.</text>
</comment>
<feature type="compositionally biased region" description="Basic and acidic residues" evidence="2">
    <location>
        <begin position="113"/>
        <end position="127"/>
    </location>
</feature>
<accession>A0AA40A411</accession>
<feature type="region of interest" description="Disordered" evidence="2">
    <location>
        <begin position="1"/>
        <end position="47"/>
    </location>
</feature>
<feature type="region of interest" description="Disordered" evidence="2">
    <location>
        <begin position="113"/>
        <end position="192"/>
    </location>
</feature>
<dbReference type="InterPro" id="IPR011990">
    <property type="entry name" value="TPR-like_helical_dom_sf"/>
</dbReference>
<evidence type="ECO:0000313" key="4">
    <source>
        <dbReference type="Proteomes" id="UP001172159"/>
    </source>
</evidence>
<sequence>MFRWQHSNNNGRVDFRRPSGPPPPPPAVIINNQRISSHGPRYSDEMDQRVPGRVIGHTHFAEDDYDGYGQPWLTSQPPIIINNRIYQHSGESDYTDSDDESVEVTVRRTVRDSGWDGRRHHHEDTRATNHQTNTRTHYSSSDESVDVTYRGYRESVKQPYNTRPGRGENKHQARRDEDTNHSNKSTNFFVDPTRPQDITVHLSLPVQDDLEDLLEECSKLRRLGHFHEALELFQDQLEHFYDNRYVLLQYGQCLLEAGQHAQLETLANNHWPSRPQDLLQLGWDMLLHTAHLGAQEIIDGRAKACEAAMSLLRQRWPRLDSTEAQMLAHVVMDCKTEDQCKSLGDWNDLYQHFIDQGMIWEFRDIFQELLFSFGLDTAIDLIKLYIDLEKGNQDESTLFALLDIFTTIALKTSQLSDQDETTRWCMELAGKQVFKLADQNPDYPMSRPYLRWSVAQILIKESGYKRFEDDMVFRGLKRGDMLFPTAAFPFANLPVYSPADDEVPRWEPKSISSTSDSDNAMIRTVLQAAEELGDLDMQVGCLQELMYRGERPAEKVVDSLADIWSCTGQFDALKMLHLFQYMLAHTNSARRQLRRDILCDGEPAGPKLRLAQCMILRALAPTSREKEHHWAQAKRVQREYHRVRFEKNWNDINSRQGSKDDIAEARQRQRYSVTDRRRADHEQHRSSKFWQDEKERWELERAREELSERRLSKERRELERAREQVRAMQLSNERKQTLRNQERLEEALALASLNQTSAERQDVAGIDRRLDVIKREVEGIEGDIRRAQQTNDTKRIDSLHHRMEELGLERFGLEQTKMRSEHSRVRRNSTWPTDTDGLSLDEGNGAKYERQENTGNETETLDTTETDIPWPQTSEPLLLEYPGYGKAEAGDKERRDGSL</sequence>
<reference evidence="3" key="1">
    <citation type="submission" date="2023-06" db="EMBL/GenBank/DDBJ databases">
        <title>Genome-scale phylogeny and comparative genomics of the fungal order Sordariales.</title>
        <authorList>
            <consortium name="Lawrence Berkeley National Laboratory"/>
            <person name="Hensen N."/>
            <person name="Bonometti L."/>
            <person name="Westerberg I."/>
            <person name="Brannstrom I.O."/>
            <person name="Guillou S."/>
            <person name="Cros-Aarteil S."/>
            <person name="Calhoun S."/>
            <person name="Haridas S."/>
            <person name="Kuo A."/>
            <person name="Mondo S."/>
            <person name="Pangilinan J."/>
            <person name="Riley R."/>
            <person name="Labutti K."/>
            <person name="Andreopoulos B."/>
            <person name="Lipzen A."/>
            <person name="Chen C."/>
            <person name="Yanf M."/>
            <person name="Daum C."/>
            <person name="Ng V."/>
            <person name="Clum A."/>
            <person name="Steindorff A."/>
            <person name="Ohm R."/>
            <person name="Martin F."/>
            <person name="Silar P."/>
            <person name="Natvig D."/>
            <person name="Lalanne C."/>
            <person name="Gautier V."/>
            <person name="Ament-Velasquez S.L."/>
            <person name="Kruys A."/>
            <person name="Hutchinson M.I."/>
            <person name="Powell A.J."/>
            <person name="Barry K."/>
            <person name="Miller A.N."/>
            <person name="Grigoriev I.V."/>
            <person name="Debuchy R."/>
            <person name="Gladieux P."/>
            <person name="Thoren M.H."/>
            <person name="Johannesson H."/>
        </authorList>
    </citation>
    <scope>NUCLEOTIDE SEQUENCE</scope>
    <source>
        <strain evidence="3">CBS 540.89</strain>
    </source>
</reference>
<organism evidence="3 4">
    <name type="scientific">Apiosordaria backusii</name>
    <dbReference type="NCBI Taxonomy" id="314023"/>
    <lineage>
        <taxon>Eukaryota</taxon>
        <taxon>Fungi</taxon>
        <taxon>Dikarya</taxon>
        <taxon>Ascomycota</taxon>
        <taxon>Pezizomycotina</taxon>
        <taxon>Sordariomycetes</taxon>
        <taxon>Sordariomycetidae</taxon>
        <taxon>Sordariales</taxon>
        <taxon>Lasiosphaeriaceae</taxon>
        <taxon>Apiosordaria</taxon>
    </lineage>
</organism>
<evidence type="ECO:0000313" key="3">
    <source>
        <dbReference type="EMBL" id="KAK0708856.1"/>
    </source>
</evidence>
<feature type="region of interest" description="Disordered" evidence="2">
    <location>
        <begin position="815"/>
        <end position="899"/>
    </location>
</feature>
<name>A0AA40A411_9PEZI</name>
<feature type="compositionally biased region" description="Basic and acidic residues" evidence="2">
    <location>
        <begin position="165"/>
        <end position="181"/>
    </location>
</feature>
<dbReference type="AlphaFoldDB" id="A0AA40A411"/>
<evidence type="ECO:0000256" key="1">
    <source>
        <dbReference type="SAM" id="Coils"/>
    </source>
</evidence>
<feature type="region of interest" description="Disordered" evidence="2">
    <location>
        <begin position="655"/>
        <end position="687"/>
    </location>
</feature>
<evidence type="ECO:0000256" key="2">
    <source>
        <dbReference type="SAM" id="MobiDB-lite"/>
    </source>
</evidence>
<gene>
    <name evidence="3" type="ORF">B0T21DRAFT_352885</name>
</gene>
<proteinExistence type="predicted"/>
<dbReference type="Proteomes" id="UP001172159">
    <property type="component" value="Unassembled WGS sequence"/>
</dbReference>